<evidence type="ECO:0000259" key="1">
    <source>
        <dbReference type="Pfam" id="PF03033"/>
    </source>
</evidence>
<feature type="domain" description="Erythromycin biosynthesis protein CIII-like C-terminal" evidence="2">
    <location>
        <begin position="270"/>
        <end position="378"/>
    </location>
</feature>
<dbReference type="OrthoDB" id="3253247at2"/>
<dbReference type="PANTHER" id="PTHR48050:SF13">
    <property type="entry name" value="STEROL 3-BETA-GLUCOSYLTRANSFERASE UGT80A2"/>
    <property type="match status" value="1"/>
</dbReference>
<dbReference type="RefSeq" id="WP_048893058.1">
    <property type="nucleotide sequence ID" value="NZ_AP024237.1"/>
</dbReference>
<evidence type="ECO:0000313" key="4">
    <source>
        <dbReference type="Proteomes" id="UP000595446"/>
    </source>
</evidence>
<dbReference type="GO" id="GO:0005975">
    <property type="term" value="P:carbohydrate metabolic process"/>
    <property type="evidence" value="ECO:0007669"/>
    <property type="project" value="InterPro"/>
</dbReference>
<evidence type="ECO:0000313" key="3">
    <source>
        <dbReference type="EMBL" id="BCO35986.1"/>
    </source>
</evidence>
<reference evidence="3 4" key="1">
    <citation type="submission" date="2020-12" db="EMBL/GenBank/DDBJ databases">
        <title>Complete genome sequence of Mycobacterium heckeshornense JCM 15655T, closely related to a pathogenic non-tuberculous mycobacterial species Mycobacterium xenopi.</title>
        <authorList>
            <person name="Yoshida M."/>
            <person name="Fukano H."/>
            <person name="Asakura T."/>
            <person name="Suzuki M."/>
            <person name="Hoshino Y."/>
        </authorList>
    </citation>
    <scope>NUCLEOTIDE SEQUENCE [LARGE SCALE GENOMIC DNA]</scope>
    <source>
        <strain evidence="3 4">JCM 15655</strain>
    </source>
</reference>
<gene>
    <name evidence="3" type="ORF">MHEC_24190</name>
</gene>
<feature type="domain" description="Glycosyltransferase family 28 N-terminal" evidence="1">
    <location>
        <begin position="3"/>
        <end position="48"/>
    </location>
</feature>
<dbReference type="Proteomes" id="UP000595446">
    <property type="component" value="Chromosome"/>
</dbReference>
<dbReference type="CDD" id="cd03784">
    <property type="entry name" value="GT1_Gtf-like"/>
    <property type="match status" value="1"/>
</dbReference>
<dbReference type="InterPro" id="IPR004276">
    <property type="entry name" value="GlycoTrans_28_N"/>
</dbReference>
<dbReference type="GO" id="GO:0016758">
    <property type="term" value="F:hexosyltransferase activity"/>
    <property type="evidence" value="ECO:0007669"/>
    <property type="project" value="InterPro"/>
</dbReference>
<dbReference type="SUPFAM" id="SSF53756">
    <property type="entry name" value="UDP-Glycosyltransferase/glycogen phosphorylase"/>
    <property type="match status" value="1"/>
</dbReference>
<dbReference type="Pfam" id="PF06722">
    <property type="entry name" value="EryCIII-like_C"/>
    <property type="match status" value="1"/>
</dbReference>
<organism evidence="3 4">
    <name type="scientific">Mycobacterium heckeshornense</name>
    <dbReference type="NCBI Taxonomy" id="110505"/>
    <lineage>
        <taxon>Bacteria</taxon>
        <taxon>Bacillati</taxon>
        <taxon>Actinomycetota</taxon>
        <taxon>Actinomycetes</taxon>
        <taxon>Mycobacteriales</taxon>
        <taxon>Mycobacteriaceae</taxon>
        <taxon>Mycobacterium</taxon>
    </lineage>
</organism>
<dbReference type="GO" id="GO:0008194">
    <property type="term" value="F:UDP-glycosyltransferase activity"/>
    <property type="evidence" value="ECO:0007669"/>
    <property type="project" value="InterPro"/>
</dbReference>
<dbReference type="STRING" id="110505.ACT16_19230"/>
<evidence type="ECO:0000259" key="2">
    <source>
        <dbReference type="Pfam" id="PF06722"/>
    </source>
</evidence>
<sequence>MKFVVAGYGSRGDIEPCAAVGRELMRRGHEVRMAVPSNMFGFVESAGLVPVAYGPDPPALLHDTDSATKPANPIAMLPDVIEHVTQLWVEMGATLMSLADGADLLLAGTNEQALAANIVDYYGIPLAALHCFPMREFVPVLPPPLGWLDSRVTEEAAKAQRRALGLPDATGTLARERGSLEIQAYDEFCFSGLTAEWADVSDRRPFVGALTLELATAADDEVLSWIATGSPPVYFGFGSMRVPSPAETVGMIGEACMQLGERALICSGANDFSSVPHFDHVKVVRAVNHSAIFPVCRAVVHHGGVGTTIAGLRAGVPTLILWIGLDYPIWIWAAAIDRLKVGVARPFSDTTVDSLVANLSCVLAPEYLTRAREVAALMTKPAESAARAADLLENVARLNQLG</sequence>
<keyword evidence="3" id="KW-0808">Transferase</keyword>
<dbReference type="InterPro" id="IPR002213">
    <property type="entry name" value="UDP_glucos_trans"/>
</dbReference>
<proteinExistence type="predicted"/>
<dbReference type="InterPro" id="IPR010610">
    <property type="entry name" value="EryCIII-like_C"/>
</dbReference>
<name>A0A2G8BDG8_9MYCO</name>
<dbReference type="Gene3D" id="3.40.50.2000">
    <property type="entry name" value="Glycogen Phosphorylase B"/>
    <property type="match status" value="2"/>
</dbReference>
<protein>
    <submittedName>
        <fullName evidence="3">Putative glycosyltransferase</fullName>
    </submittedName>
</protein>
<dbReference type="Pfam" id="PF03033">
    <property type="entry name" value="Glyco_transf_28"/>
    <property type="match status" value="1"/>
</dbReference>
<dbReference type="GO" id="GO:0033072">
    <property type="term" value="P:vancomycin biosynthetic process"/>
    <property type="evidence" value="ECO:0007669"/>
    <property type="project" value="UniProtKB-ARBA"/>
</dbReference>
<dbReference type="AlphaFoldDB" id="A0A2G8BDG8"/>
<dbReference type="EMBL" id="AP024237">
    <property type="protein sequence ID" value="BCO35986.1"/>
    <property type="molecule type" value="Genomic_DNA"/>
</dbReference>
<keyword evidence="4" id="KW-1185">Reference proteome</keyword>
<accession>A0A2G8BDG8</accession>
<dbReference type="PANTHER" id="PTHR48050">
    <property type="entry name" value="STEROL 3-BETA-GLUCOSYLTRANSFERASE"/>
    <property type="match status" value="1"/>
</dbReference>
<dbReference type="InterPro" id="IPR050426">
    <property type="entry name" value="Glycosyltransferase_28"/>
</dbReference>
<dbReference type="FunFam" id="3.40.50.2000:FF:000009">
    <property type="entry name" value="Sterol 3-beta-glucosyltransferase UGT80A2"/>
    <property type="match status" value="1"/>
</dbReference>